<dbReference type="Proteomes" id="UP001321477">
    <property type="component" value="Chromosome"/>
</dbReference>
<organism evidence="1 2">
    <name type="scientific">Agromyces marinus</name>
    <dbReference type="NCBI Taxonomy" id="1389020"/>
    <lineage>
        <taxon>Bacteria</taxon>
        <taxon>Bacillati</taxon>
        <taxon>Actinomycetota</taxon>
        <taxon>Actinomycetes</taxon>
        <taxon>Micrococcales</taxon>
        <taxon>Microbacteriaceae</taxon>
        <taxon>Agromyces</taxon>
    </lineage>
</organism>
<reference evidence="2" key="1">
    <citation type="journal article" date="2019" name="Int. J. Syst. Evol. Microbiol.">
        <title>The Global Catalogue of Microorganisms (GCM) 10K type strain sequencing project: providing services to taxonomists for standard genome sequencing and annotation.</title>
        <authorList>
            <consortium name="The Broad Institute Genomics Platform"/>
            <consortium name="The Broad Institute Genome Sequencing Center for Infectious Disease"/>
            <person name="Wu L."/>
            <person name="Ma J."/>
        </authorList>
    </citation>
    <scope>NUCLEOTIDE SEQUENCE [LARGE SCALE GENOMIC DNA]</scope>
    <source>
        <strain evidence="2">NBRC 109019</strain>
    </source>
</reference>
<keyword evidence="2" id="KW-1185">Reference proteome</keyword>
<gene>
    <name evidence="1" type="ORF">GCM10025870_20910</name>
</gene>
<proteinExistence type="predicted"/>
<protein>
    <submittedName>
        <fullName evidence="1">Uncharacterized protein</fullName>
    </submittedName>
</protein>
<name>A0ABN6YCT8_9MICO</name>
<evidence type="ECO:0000313" key="2">
    <source>
        <dbReference type="Proteomes" id="UP001321477"/>
    </source>
</evidence>
<dbReference type="EMBL" id="AP027734">
    <property type="protein sequence ID" value="BDZ55018.1"/>
    <property type="molecule type" value="Genomic_DNA"/>
</dbReference>
<sequence length="172" mass="17584">MLLAHAVQPVGAVCDGHLADGGLDPRVGVGEEHGVAAARAAGAEDADGVGVHVVTGREVGDRVDEVLELASGREDAAVARRVPESAVVEHEHGEPCGDECLVVAHVELGVFEAEPSGALDDRPVRPGALRGAPEACEAIALAVELDRCRLHGCDVLPLNAATRWVGAIPAPV</sequence>
<evidence type="ECO:0000313" key="1">
    <source>
        <dbReference type="EMBL" id="BDZ55018.1"/>
    </source>
</evidence>
<accession>A0ABN6YCT8</accession>